<accession>A0A6V7GV67</accession>
<evidence type="ECO:0000313" key="2">
    <source>
        <dbReference type="Proteomes" id="UP000752696"/>
    </source>
</evidence>
<reference evidence="1" key="1">
    <citation type="submission" date="2020-07" db="EMBL/GenBank/DDBJ databases">
        <authorList>
            <person name="Nazaruddin N."/>
        </authorList>
    </citation>
    <scope>NUCLEOTIDE SEQUENCE</scope>
</reference>
<dbReference type="OrthoDB" id="10540207at2759"/>
<dbReference type="AlphaFoldDB" id="A0A6V7GV67"/>
<dbReference type="Proteomes" id="UP000752696">
    <property type="component" value="Unassembled WGS sequence"/>
</dbReference>
<feature type="non-terminal residue" evidence="1">
    <location>
        <position position="1"/>
    </location>
</feature>
<comment type="caution">
    <text evidence="1">The sequence shown here is derived from an EMBL/GenBank/DDBJ whole genome shotgun (WGS) entry which is preliminary data.</text>
</comment>
<dbReference type="EMBL" id="CAJDYZ010001591">
    <property type="protein sequence ID" value="CAD1468986.1"/>
    <property type="molecule type" value="Genomic_DNA"/>
</dbReference>
<proteinExistence type="predicted"/>
<protein>
    <submittedName>
        <fullName evidence="1">Uncharacterized protein</fullName>
    </submittedName>
</protein>
<organism evidence="1 2">
    <name type="scientific">Heterotrigona itama</name>
    <dbReference type="NCBI Taxonomy" id="395501"/>
    <lineage>
        <taxon>Eukaryota</taxon>
        <taxon>Metazoa</taxon>
        <taxon>Ecdysozoa</taxon>
        <taxon>Arthropoda</taxon>
        <taxon>Hexapoda</taxon>
        <taxon>Insecta</taxon>
        <taxon>Pterygota</taxon>
        <taxon>Neoptera</taxon>
        <taxon>Endopterygota</taxon>
        <taxon>Hymenoptera</taxon>
        <taxon>Apocrita</taxon>
        <taxon>Aculeata</taxon>
        <taxon>Apoidea</taxon>
        <taxon>Anthophila</taxon>
        <taxon>Apidae</taxon>
        <taxon>Heterotrigona</taxon>
    </lineage>
</organism>
<name>A0A6V7GV67_9HYME</name>
<sequence>VQSSLNCSPRVPRSKNSHCNFLMGCLPFEVAFARPHFTALMSSSTPSAKLVPENAAMHNLQALFPSHGERTVVNLLWRRGELCKPTVVVVSFTGCCWKIGSSTLRHTNETLFTYFSHCDL</sequence>
<gene>
    <name evidence="1" type="ORF">MHI_LOCUS89338</name>
</gene>
<keyword evidence="2" id="KW-1185">Reference proteome</keyword>
<evidence type="ECO:0000313" key="1">
    <source>
        <dbReference type="EMBL" id="CAD1468986.1"/>
    </source>
</evidence>